<gene>
    <name evidence="2" type="ORF">B296_00026374</name>
</gene>
<sequence length="96" mass="10944">MEISDYGISYSGRGTMMMVSGRRRHRLVTQLGSGKQRRHWWLGCNSFEKGRGREMAYRWLLREGVDGVDGRRAYVGDGRSNDDGSRRLRGTDLSCG</sequence>
<feature type="region of interest" description="Disordered" evidence="1">
    <location>
        <begin position="73"/>
        <end position="96"/>
    </location>
</feature>
<dbReference type="EMBL" id="AMZH03010894">
    <property type="protein sequence ID" value="RRT53873.1"/>
    <property type="molecule type" value="Genomic_DNA"/>
</dbReference>
<feature type="compositionally biased region" description="Basic and acidic residues" evidence="1">
    <location>
        <begin position="73"/>
        <end position="90"/>
    </location>
</feature>
<accession>A0A426YQ62</accession>
<dbReference type="Proteomes" id="UP000287651">
    <property type="component" value="Unassembled WGS sequence"/>
</dbReference>
<name>A0A426YQ62_ENSVE</name>
<evidence type="ECO:0000256" key="1">
    <source>
        <dbReference type="SAM" id="MobiDB-lite"/>
    </source>
</evidence>
<evidence type="ECO:0000313" key="3">
    <source>
        <dbReference type="Proteomes" id="UP000287651"/>
    </source>
</evidence>
<proteinExistence type="predicted"/>
<comment type="caution">
    <text evidence="2">The sequence shown here is derived from an EMBL/GenBank/DDBJ whole genome shotgun (WGS) entry which is preliminary data.</text>
</comment>
<organism evidence="2 3">
    <name type="scientific">Ensete ventricosum</name>
    <name type="common">Abyssinian banana</name>
    <name type="synonym">Musa ensete</name>
    <dbReference type="NCBI Taxonomy" id="4639"/>
    <lineage>
        <taxon>Eukaryota</taxon>
        <taxon>Viridiplantae</taxon>
        <taxon>Streptophyta</taxon>
        <taxon>Embryophyta</taxon>
        <taxon>Tracheophyta</taxon>
        <taxon>Spermatophyta</taxon>
        <taxon>Magnoliopsida</taxon>
        <taxon>Liliopsida</taxon>
        <taxon>Zingiberales</taxon>
        <taxon>Musaceae</taxon>
        <taxon>Ensete</taxon>
    </lineage>
</organism>
<evidence type="ECO:0000313" key="2">
    <source>
        <dbReference type="EMBL" id="RRT53873.1"/>
    </source>
</evidence>
<protein>
    <submittedName>
        <fullName evidence="2">Uncharacterized protein</fullName>
    </submittedName>
</protein>
<dbReference type="AlphaFoldDB" id="A0A426YQ62"/>
<reference evidence="2 3" key="1">
    <citation type="journal article" date="2014" name="Agronomy (Basel)">
        <title>A Draft Genome Sequence for Ensete ventricosum, the Drought-Tolerant Tree Against Hunger.</title>
        <authorList>
            <person name="Harrison J."/>
            <person name="Moore K.A."/>
            <person name="Paszkiewicz K."/>
            <person name="Jones T."/>
            <person name="Grant M."/>
            <person name="Ambacheew D."/>
            <person name="Muzemil S."/>
            <person name="Studholme D.J."/>
        </authorList>
    </citation>
    <scope>NUCLEOTIDE SEQUENCE [LARGE SCALE GENOMIC DNA]</scope>
</reference>